<dbReference type="Proteomes" id="UP001154282">
    <property type="component" value="Unassembled WGS sequence"/>
</dbReference>
<proteinExistence type="predicted"/>
<comment type="caution">
    <text evidence="1">The sequence shown here is derived from an EMBL/GenBank/DDBJ whole genome shotgun (WGS) entry which is preliminary data.</text>
</comment>
<accession>A0AAV0IZC1</accession>
<dbReference type="AlphaFoldDB" id="A0AAV0IZC1"/>
<dbReference type="EMBL" id="CAMGYJ010000004">
    <property type="protein sequence ID" value="CAI0402982.1"/>
    <property type="molecule type" value="Genomic_DNA"/>
</dbReference>
<name>A0AAV0IZC1_9ROSI</name>
<sequence>MMLQCLSTSPYIDLVPSPRNSIRR</sequence>
<reference evidence="1" key="1">
    <citation type="submission" date="2022-08" db="EMBL/GenBank/DDBJ databases">
        <authorList>
            <person name="Gutierrez-Valencia J."/>
        </authorList>
    </citation>
    <scope>NUCLEOTIDE SEQUENCE</scope>
</reference>
<protein>
    <submittedName>
        <fullName evidence="1">Uncharacterized protein</fullName>
    </submittedName>
</protein>
<evidence type="ECO:0000313" key="2">
    <source>
        <dbReference type="Proteomes" id="UP001154282"/>
    </source>
</evidence>
<organism evidence="1 2">
    <name type="scientific">Linum tenue</name>
    <dbReference type="NCBI Taxonomy" id="586396"/>
    <lineage>
        <taxon>Eukaryota</taxon>
        <taxon>Viridiplantae</taxon>
        <taxon>Streptophyta</taxon>
        <taxon>Embryophyta</taxon>
        <taxon>Tracheophyta</taxon>
        <taxon>Spermatophyta</taxon>
        <taxon>Magnoliopsida</taxon>
        <taxon>eudicotyledons</taxon>
        <taxon>Gunneridae</taxon>
        <taxon>Pentapetalae</taxon>
        <taxon>rosids</taxon>
        <taxon>fabids</taxon>
        <taxon>Malpighiales</taxon>
        <taxon>Linaceae</taxon>
        <taxon>Linum</taxon>
    </lineage>
</organism>
<gene>
    <name evidence="1" type="ORF">LITE_LOCUS11845</name>
</gene>
<evidence type="ECO:0000313" key="1">
    <source>
        <dbReference type="EMBL" id="CAI0402982.1"/>
    </source>
</evidence>
<keyword evidence="2" id="KW-1185">Reference proteome</keyword>